<dbReference type="EMBL" id="JH668543">
    <property type="protein sequence ID" value="KAG6457318.1"/>
    <property type="molecule type" value="Genomic_DNA"/>
</dbReference>
<keyword evidence="3" id="KW-1185">Reference proteome</keyword>
<dbReference type="PROSITE" id="PS50191">
    <property type="entry name" value="CRAL_TRIO"/>
    <property type="match status" value="1"/>
</dbReference>
<evidence type="ECO:0000313" key="3">
    <source>
        <dbReference type="Proteomes" id="UP000791440"/>
    </source>
</evidence>
<dbReference type="Pfam" id="PF00650">
    <property type="entry name" value="CRAL_TRIO"/>
    <property type="match status" value="1"/>
</dbReference>
<dbReference type="GO" id="GO:1902936">
    <property type="term" value="F:phosphatidylinositol bisphosphate binding"/>
    <property type="evidence" value="ECO:0007669"/>
    <property type="project" value="TreeGrafter"/>
</dbReference>
<dbReference type="Proteomes" id="UP000791440">
    <property type="component" value="Unassembled WGS sequence"/>
</dbReference>
<comment type="caution">
    <text evidence="2">The sequence shown here is derived from an EMBL/GenBank/DDBJ whole genome shotgun (WGS) entry which is preliminary data.</text>
</comment>
<protein>
    <recommendedName>
        <fullName evidence="1">CRAL-TRIO domain-containing protein</fullName>
    </recommendedName>
</protein>
<proteinExistence type="predicted"/>
<dbReference type="PANTHER" id="PTHR10174:SF222">
    <property type="entry name" value="GH10083P-RELATED"/>
    <property type="match status" value="1"/>
</dbReference>
<evidence type="ECO:0000313" key="2">
    <source>
        <dbReference type="EMBL" id="KAG6457318.1"/>
    </source>
</evidence>
<dbReference type="PRINTS" id="PR00180">
    <property type="entry name" value="CRETINALDHBP"/>
</dbReference>
<dbReference type="InterPro" id="IPR001251">
    <property type="entry name" value="CRAL-TRIO_dom"/>
</dbReference>
<dbReference type="InterPro" id="IPR036865">
    <property type="entry name" value="CRAL-TRIO_dom_sf"/>
</dbReference>
<reference evidence="2" key="1">
    <citation type="journal article" date="2016" name="Insect Biochem. Mol. Biol.">
        <title>Multifaceted biological insights from a draft genome sequence of the tobacco hornworm moth, Manduca sexta.</title>
        <authorList>
            <person name="Kanost M.R."/>
            <person name="Arrese E.L."/>
            <person name="Cao X."/>
            <person name="Chen Y.R."/>
            <person name="Chellapilla S."/>
            <person name="Goldsmith M.R."/>
            <person name="Grosse-Wilde E."/>
            <person name="Heckel D.G."/>
            <person name="Herndon N."/>
            <person name="Jiang H."/>
            <person name="Papanicolaou A."/>
            <person name="Qu J."/>
            <person name="Soulages J.L."/>
            <person name="Vogel H."/>
            <person name="Walters J."/>
            <person name="Waterhouse R.M."/>
            <person name="Ahn S.J."/>
            <person name="Almeida F.C."/>
            <person name="An C."/>
            <person name="Aqrawi P."/>
            <person name="Bretschneider A."/>
            <person name="Bryant W.B."/>
            <person name="Bucks S."/>
            <person name="Chao H."/>
            <person name="Chevignon G."/>
            <person name="Christen J.M."/>
            <person name="Clarke D.F."/>
            <person name="Dittmer N.T."/>
            <person name="Ferguson L.C.F."/>
            <person name="Garavelou S."/>
            <person name="Gordon K.H.J."/>
            <person name="Gunaratna R.T."/>
            <person name="Han Y."/>
            <person name="Hauser F."/>
            <person name="He Y."/>
            <person name="Heidel-Fischer H."/>
            <person name="Hirsh A."/>
            <person name="Hu Y."/>
            <person name="Jiang H."/>
            <person name="Kalra D."/>
            <person name="Klinner C."/>
            <person name="Konig C."/>
            <person name="Kovar C."/>
            <person name="Kroll A.R."/>
            <person name="Kuwar S.S."/>
            <person name="Lee S.L."/>
            <person name="Lehman R."/>
            <person name="Li K."/>
            <person name="Li Z."/>
            <person name="Liang H."/>
            <person name="Lovelace S."/>
            <person name="Lu Z."/>
            <person name="Mansfield J.H."/>
            <person name="McCulloch K.J."/>
            <person name="Mathew T."/>
            <person name="Morton B."/>
            <person name="Muzny D.M."/>
            <person name="Neunemann D."/>
            <person name="Ongeri F."/>
            <person name="Pauchet Y."/>
            <person name="Pu L.L."/>
            <person name="Pyrousis I."/>
            <person name="Rao X.J."/>
            <person name="Redding A."/>
            <person name="Roesel C."/>
            <person name="Sanchez-Gracia A."/>
            <person name="Schaack S."/>
            <person name="Shukla A."/>
            <person name="Tetreau G."/>
            <person name="Wang Y."/>
            <person name="Xiong G.H."/>
            <person name="Traut W."/>
            <person name="Walsh T.K."/>
            <person name="Worley K.C."/>
            <person name="Wu D."/>
            <person name="Wu W."/>
            <person name="Wu Y.Q."/>
            <person name="Zhang X."/>
            <person name="Zou Z."/>
            <person name="Zucker H."/>
            <person name="Briscoe A.D."/>
            <person name="Burmester T."/>
            <person name="Clem R.J."/>
            <person name="Feyereisen R."/>
            <person name="Grimmelikhuijzen C.J.P."/>
            <person name="Hamodrakas S.J."/>
            <person name="Hansson B.S."/>
            <person name="Huguet E."/>
            <person name="Jermiin L.S."/>
            <person name="Lan Q."/>
            <person name="Lehman H.K."/>
            <person name="Lorenzen M."/>
            <person name="Merzendorfer H."/>
            <person name="Michalopoulos I."/>
            <person name="Morton D.B."/>
            <person name="Muthukrishnan S."/>
            <person name="Oakeshott J.G."/>
            <person name="Palmer W."/>
            <person name="Park Y."/>
            <person name="Passarelli A.L."/>
            <person name="Rozas J."/>
            <person name="Schwartz L.M."/>
            <person name="Smith W."/>
            <person name="Southgate A."/>
            <person name="Vilcinskas A."/>
            <person name="Vogt R."/>
            <person name="Wang P."/>
            <person name="Werren J."/>
            <person name="Yu X.Q."/>
            <person name="Zhou J.J."/>
            <person name="Brown S.J."/>
            <person name="Scherer S.E."/>
            <person name="Richards S."/>
            <person name="Blissard G.W."/>
        </authorList>
    </citation>
    <scope>NUCLEOTIDE SEQUENCE</scope>
</reference>
<reference evidence="2" key="2">
    <citation type="submission" date="2020-12" db="EMBL/GenBank/DDBJ databases">
        <authorList>
            <person name="Kanost M."/>
        </authorList>
    </citation>
    <scope>NUCLEOTIDE SEQUENCE</scope>
</reference>
<feature type="domain" description="CRAL-TRIO" evidence="1">
    <location>
        <begin position="173"/>
        <end position="277"/>
    </location>
</feature>
<dbReference type="Gene3D" id="3.40.525.10">
    <property type="entry name" value="CRAL-TRIO lipid binding domain"/>
    <property type="match status" value="1"/>
</dbReference>
<name>A0A921ZG22_MANSE</name>
<dbReference type="GO" id="GO:0016020">
    <property type="term" value="C:membrane"/>
    <property type="evidence" value="ECO:0007669"/>
    <property type="project" value="TreeGrafter"/>
</dbReference>
<dbReference type="CDD" id="cd00170">
    <property type="entry name" value="SEC14"/>
    <property type="match status" value="1"/>
</dbReference>
<dbReference type="SUPFAM" id="SSF52087">
    <property type="entry name" value="CRAL/TRIO domain"/>
    <property type="match status" value="1"/>
</dbReference>
<dbReference type="OrthoDB" id="7126740at2759"/>
<evidence type="ECO:0000259" key="1">
    <source>
        <dbReference type="PROSITE" id="PS50191"/>
    </source>
</evidence>
<gene>
    <name evidence="2" type="ORF">O3G_MSEX010238</name>
</gene>
<dbReference type="AlphaFoldDB" id="A0A921ZG22"/>
<accession>A0A921ZG22</accession>
<sequence length="331" mass="38799">MSVSKSNVPYSNSRSVVLKMESLPCNPILKFKPDTLDVIRKSFNLDQRELNEAIDRFEEWLNKQEHFVKKDFSRDYIERTIIQGKGSVEKAKSQMDKLCTLKTLLPKFFKNCDIKTEFKDISQIAWLIPLPKMTEDYCRVYIVKINSKEFTSAHFMEYYRFNIVLYEYLKATDYVKGFIVIHDWRDLNCLDLVTKMNVIELQQFMTILMEGYKATIHGIHIITESKVIDLFTSTLKQILSPKMAARVHVYTNIESLYNIVEKDILPVEYGGKEVSVEELNKKWMEIISTEEHTAYMKEMNGACTDESRRSKLDFNNEYIGMPGTFRTLTVD</sequence>
<dbReference type="PANTHER" id="PTHR10174">
    <property type="entry name" value="ALPHA-TOCOPHEROL TRANSFER PROTEIN-RELATED"/>
    <property type="match status" value="1"/>
</dbReference>
<organism evidence="2 3">
    <name type="scientific">Manduca sexta</name>
    <name type="common">Tobacco hawkmoth</name>
    <name type="synonym">Tobacco hornworm</name>
    <dbReference type="NCBI Taxonomy" id="7130"/>
    <lineage>
        <taxon>Eukaryota</taxon>
        <taxon>Metazoa</taxon>
        <taxon>Ecdysozoa</taxon>
        <taxon>Arthropoda</taxon>
        <taxon>Hexapoda</taxon>
        <taxon>Insecta</taxon>
        <taxon>Pterygota</taxon>
        <taxon>Neoptera</taxon>
        <taxon>Endopterygota</taxon>
        <taxon>Lepidoptera</taxon>
        <taxon>Glossata</taxon>
        <taxon>Ditrysia</taxon>
        <taxon>Bombycoidea</taxon>
        <taxon>Sphingidae</taxon>
        <taxon>Sphinginae</taxon>
        <taxon>Sphingini</taxon>
        <taxon>Manduca</taxon>
    </lineage>
</organism>